<evidence type="ECO:0000313" key="2">
    <source>
        <dbReference type="Proteomes" id="UP000790377"/>
    </source>
</evidence>
<name>A0ACB8ABU9_9AGAM</name>
<comment type="caution">
    <text evidence="1">The sequence shown here is derived from an EMBL/GenBank/DDBJ whole genome shotgun (WGS) entry which is preliminary data.</text>
</comment>
<dbReference type="Proteomes" id="UP000790377">
    <property type="component" value="Unassembled WGS sequence"/>
</dbReference>
<sequence length="911" mass="98525">MTHPHTPIKLLSFLFSLSLLSSLCIYTASASVLAIDYGADWTKASLMKPGAPLDVLLNTDSKRKIQSAVAWKKGDRLFAGDAAAVASRFPIDSFASLKYLQGAPFDSAATDYFASISTTDILPSPPHDATSRPMLRQSDGTQWAPEELIAMQFAYIKSLADAESQSQGAIDAILTIPPYYTHAERNAILDAAELAGLRVLALVHDGTAVAVNYAMTRTFKQTEYHVVYDVGAGGVRATVVAFDPVEGDTTGKGVQITVLGVGYDRTIGGTDLDRRLRDILVERFNARHGGARRRNDSQSRYSGGGDWYTHDIRDDKRGMAQLWKEAGRVKAILSANADATAVIDTTLPNPTNGPVEVDFRTKITRAEFEAVCADLLRSGSFVQPVWDAVKKAGVGMNDVSSVILTGGASRTPMIQTAIKEAVGGDKIALNVNADEAAVLGAALYGATISRQFKTKDIRVTDILTHDIQASYLASSANTNLATKPRTINTLIFPAGTKHGTRKTLTFKRAEDFALKLGYKGADADWEGPGGMGAFPREILEVQISGVAEALGNLTERGAIDPVIKATIALSESGLVSVKEVIAFGEIKEEEEEGESLTGRLKGLFGGGDKAEQQPEEVPEGSAPGSASASGTAPNPKKSSTKGKDAKAKDRGTIPLTISTSTSVPTGLSPMSVADKKAGRERLRAIDDKEAAKVRREEARNSLEGYLYRLRDLLEPDNNDGSETPFMKCSKPSERAALSKQVHEAMAWLHDDGEMADTAQLWGKCGVLESLEQPIVHRYKEIEAFPQALNASQMWNWSTRLFLTEARENLTRADAEDPARWTSAELDALEETLRAHEVWLNDGVERQKKTKMNEDPAISTKEMKARAKVLEQQLQKLVKRKAPKPKKTKAKAGDTKGENTSSGDKPPGHDEL</sequence>
<evidence type="ECO:0000313" key="1">
    <source>
        <dbReference type="EMBL" id="KAH7910567.1"/>
    </source>
</evidence>
<organism evidence="1 2">
    <name type="scientific">Hygrophoropsis aurantiaca</name>
    <dbReference type="NCBI Taxonomy" id="72124"/>
    <lineage>
        <taxon>Eukaryota</taxon>
        <taxon>Fungi</taxon>
        <taxon>Dikarya</taxon>
        <taxon>Basidiomycota</taxon>
        <taxon>Agaricomycotina</taxon>
        <taxon>Agaricomycetes</taxon>
        <taxon>Agaricomycetidae</taxon>
        <taxon>Boletales</taxon>
        <taxon>Coniophorineae</taxon>
        <taxon>Hygrophoropsidaceae</taxon>
        <taxon>Hygrophoropsis</taxon>
    </lineage>
</organism>
<gene>
    <name evidence="1" type="ORF">BJ138DRAFT_1087445</name>
</gene>
<accession>A0ACB8ABU9</accession>
<proteinExistence type="predicted"/>
<reference evidence="1" key="1">
    <citation type="journal article" date="2021" name="New Phytol.">
        <title>Evolutionary innovations through gain and loss of genes in the ectomycorrhizal Boletales.</title>
        <authorList>
            <person name="Wu G."/>
            <person name="Miyauchi S."/>
            <person name="Morin E."/>
            <person name="Kuo A."/>
            <person name="Drula E."/>
            <person name="Varga T."/>
            <person name="Kohler A."/>
            <person name="Feng B."/>
            <person name="Cao Y."/>
            <person name="Lipzen A."/>
            <person name="Daum C."/>
            <person name="Hundley H."/>
            <person name="Pangilinan J."/>
            <person name="Johnson J."/>
            <person name="Barry K."/>
            <person name="LaButti K."/>
            <person name="Ng V."/>
            <person name="Ahrendt S."/>
            <person name="Min B."/>
            <person name="Choi I.G."/>
            <person name="Park H."/>
            <person name="Plett J.M."/>
            <person name="Magnuson J."/>
            <person name="Spatafora J.W."/>
            <person name="Nagy L.G."/>
            <person name="Henrissat B."/>
            <person name="Grigoriev I.V."/>
            <person name="Yang Z.L."/>
            <person name="Xu J."/>
            <person name="Martin F.M."/>
        </authorList>
    </citation>
    <scope>NUCLEOTIDE SEQUENCE</scope>
    <source>
        <strain evidence="1">ATCC 28755</strain>
    </source>
</reference>
<dbReference type="EMBL" id="MU267708">
    <property type="protein sequence ID" value="KAH7910567.1"/>
    <property type="molecule type" value="Genomic_DNA"/>
</dbReference>
<keyword evidence="2" id="KW-1185">Reference proteome</keyword>
<protein>
    <submittedName>
        <fullName evidence="1">Uncharacterized protein</fullName>
    </submittedName>
</protein>